<dbReference type="Proteomes" id="UP001472677">
    <property type="component" value="Unassembled WGS sequence"/>
</dbReference>
<comment type="caution">
    <text evidence="1">The sequence shown here is derived from an EMBL/GenBank/DDBJ whole genome shotgun (WGS) entry which is preliminary data.</text>
</comment>
<evidence type="ECO:0000313" key="1">
    <source>
        <dbReference type="EMBL" id="KAK8542716.1"/>
    </source>
</evidence>
<keyword evidence="2" id="KW-1185">Reference proteome</keyword>
<organism evidence="1 2">
    <name type="scientific">Hibiscus sabdariffa</name>
    <name type="common">roselle</name>
    <dbReference type="NCBI Taxonomy" id="183260"/>
    <lineage>
        <taxon>Eukaryota</taxon>
        <taxon>Viridiplantae</taxon>
        <taxon>Streptophyta</taxon>
        <taxon>Embryophyta</taxon>
        <taxon>Tracheophyta</taxon>
        <taxon>Spermatophyta</taxon>
        <taxon>Magnoliopsida</taxon>
        <taxon>eudicotyledons</taxon>
        <taxon>Gunneridae</taxon>
        <taxon>Pentapetalae</taxon>
        <taxon>rosids</taxon>
        <taxon>malvids</taxon>
        <taxon>Malvales</taxon>
        <taxon>Malvaceae</taxon>
        <taxon>Malvoideae</taxon>
        <taxon>Hibiscus</taxon>
    </lineage>
</organism>
<reference evidence="1 2" key="1">
    <citation type="journal article" date="2024" name="G3 (Bethesda)">
        <title>Genome assembly of Hibiscus sabdariffa L. provides insights into metabolisms of medicinal natural products.</title>
        <authorList>
            <person name="Kim T."/>
        </authorList>
    </citation>
    <scope>NUCLEOTIDE SEQUENCE [LARGE SCALE GENOMIC DNA]</scope>
    <source>
        <strain evidence="1">TK-2024</strain>
        <tissue evidence="1">Old leaves</tissue>
    </source>
</reference>
<name>A0ABR2DMR8_9ROSI</name>
<proteinExistence type="predicted"/>
<accession>A0ABR2DMR8</accession>
<gene>
    <name evidence="1" type="ORF">V6N12_015301</name>
</gene>
<sequence length="239" mass="27962">MPVKVAEMVDANGCWDWRRMDRWMPQETMEKLAAIKPPRSGAGSDILGWRWEKNRDFSVRSAYKVLQTAANTESNIHWSKIWKLPVPQRTIEHALRSYPTARRVWEALVRPEKHPIFFSLPFTEWLRQCVSNAASIEWGDDLWDMHFSVFCWIIWKQRCAAVFGKNTSQRFAWIQYRNQLIESISNAYSSSSGMRPDNSDIDNRCLAAWHPPAIGWVFHVQRCKNVIADKLASLSRDKH</sequence>
<protein>
    <recommendedName>
        <fullName evidence="3">Reverse transcriptase zinc-binding domain-containing protein</fullName>
    </recommendedName>
</protein>
<evidence type="ECO:0008006" key="3">
    <source>
        <dbReference type="Google" id="ProtNLM"/>
    </source>
</evidence>
<dbReference type="EMBL" id="JBBPBM010000024">
    <property type="protein sequence ID" value="KAK8542716.1"/>
    <property type="molecule type" value="Genomic_DNA"/>
</dbReference>
<evidence type="ECO:0000313" key="2">
    <source>
        <dbReference type="Proteomes" id="UP001472677"/>
    </source>
</evidence>